<organism evidence="1 2">
    <name type="scientific">Hyalomma asiaticum</name>
    <name type="common">Tick</name>
    <dbReference type="NCBI Taxonomy" id="266040"/>
    <lineage>
        <taxon>Eukaryota</taxon>
        <taxon>Metazoa</taxon>
        <taxon>Ecdysozoa</taxon>
        <taxon>Arthropoda</taxon>
        <taxon>Chelicerata</taxon>
        <taxon>Arachnida</taxon>
        <taxon>Acari</taxon>
        <taxon>Parasitiformes</taxon>
        <taxon>Ixodida</taxon>
        <taxon>Ixodoidea</taxon>
        <taxon>Ixodidae</taxon>
        <taxon>Hyalomminae</taxon>
        <taxon>Hyalomma</taxon>
    </lineage>
</organism>
<reference evidence="1" key="1">
    <citation type="submission" date="2020-05" db="EMBL/GenBank/DDBJ databases">
        <title>Large-scale comparative analyses of tick genomes elucidate their genetic diversity and vector capacities.</title>
        <authorList>
            <person name="Jia N."/>
            <person name="Wang J."/>
            <person name="Shi W."/>
            <person name="Du L."/>
            <person name="Sun Y."/>
            <person name="Zhan W."/>
            <person name="Jiang J."/>
            <person name="Wang Q."/>
            <person name="Zhang B."/>
            <person name="Ji P."/>
            <person name="Sakyi L.B."/>
            <person name="Cui X."/>
            <person name="Yuan T."/>
            <person name="Jiang B."/>
            <person name="Yang W."/>
            <person name="Lam T.T.-Y."/>
            <person name="Chang Q."/>
            <person name="Ding S."/>
            <person name="Wang X."/>
            <person name="Zhu J."/>
            <person name="Ruan X."/>
            <person name="Zhao L."/>
            <person name="Wei J."/>
            <person name="Que T."/>
            <person name="Du C."/>
            <person name="Cheng J."/>
            <person name="Dai P."/>
            <person name="Han X."/>
            <person name="Huang E."/>
            <person name="Gao Y."/>
            <person name="Liu J."/>
            <person name="Shao H."/>
            <person name="Ye R."/>
            <person name="Li L."/>
            <person name="Wei W."/>
            <person name="Wang X."/>
            <person name="Wang C."/>
            <person name="Yang T."/>
            <person name="Huo Q."/>
            <person name="Li W."/>
            <person name="Guo W."/>
            <person name="Chen H."/>
            <person name="Zhou L."/>
            <person name="Ni X."/>
            <person name="Tian J."/>
            <person name="Zhou Y."/>
            <person name="Sheng Y."/>
            <person name="Liu T."/>
            <person name="Pan Y."/>
            <person name="Xia L."/>
            <person name="Li J."/>
            <person name="Zhao F."/>
            <person name="Cao W."/>
        </authorList>
    </citation>
    <scope>NUCLEOTIDE SEQUENCE</scope>
    <source>
        <strain evidence="1">Hyas-2018</strain>
    </source>
</reference>
<evidence type="ECO:0000313" key="2">
    <source>
        <dbReference type="Proteomes" id="UP000821845"/>
    </source>
</evidence>
<accession>A0ACB7RWH2</accession>
<dbReference type="Proteomes" id="UP000821845">
    <property type="component" value="Chromosome 7"/>
</dbReference>
<comment type="caution">
    <text evidence="1">The sequence shown here is derived from an EMBL/GenBank/DDBJ whole genome shotgun (WGS) entry which is preliminary data.</text>
</comment>
<sequence length="587" mass="64846">MDFTEVWNNTRSTVSVAVVSSDVAALKEMIDNGKPVDVQDNRGWRPLHEAVAAGCSVELLDLLLTHADTDVNWRTFEGETALLLACKRLKGKTLLDIVNRLLGSKADANITDHEGDSPLLAATRGGETDVVRQLLCIGKADVNMGDCGFWFPLHEAAERGNLATLKCLVEHGRHTKLGVRDECRMTPIFVAAQHGHLACLEFLLSAAKAAGEDSLIDRGAIDEATPLMIAAQKGHHECVELLLRYGADPNRTTSDNNTGVHLAAQSNSLLCLRLLLGSMDMKRLLENCLQPFQRATAASTNEANESEPMISPLHIAIEWNSHECLQELIKAGFDPNTYLLRVTEPIAQLPRQTHPRYHSALSYAVLKSDMASVQILLKAGASPNHISNKCVSPLACALLVPNQQLMRHLITAGGDLNRLNHTVSCGNPCLQVAVSDQNTLVQVLRMGLDPAVGFSDENSYLKLASCIFYYKKNEQHALNVLKTMRYFVTSPSLLQNLVKSCINVGPFWCQLNQERWSAMVESLGKYRTRIKQSPLKLKCLCRVVLRKWLHSIHGHYFEELIPGMNIPPAIQSFILYRDLANIDSALS</sequence>
<gene>
    <name evidence="1" type="ORF">HPB50_022586</name>
</gene>
<keyword evidence="2" id="KW-1185">Reference proteome</keyword>
<dbReference type="EMBL" id="CM023487">
    <property type="protein sequence ID" value="KAH6926860.1"/>
    <property type="molecule type" value="Genomic_DNA"/>
</dbReference>
<name>A0ACB7RWH2_HYAAI</name>
<proteinExistence type="predicted"/>
<protein>
    <submittedName>
        <fullName evidence="1">Uncharacterized protein</fullName>
    </submittedName>
</protein>
<evidence type="ECO:0000313" key="1">
    <source>
        <dbReference type="EMBL" id="KAH6926860.1"/>
    </source>
</evidence>